<dbReference type="Gene3D" id="1.25.40.10">
    <property type="entry name" value="Tetratricopeptide repeat domain"/>
    <property type="match status" value="1"/>
</dbReference>
<protein>
    <submittedName>
        <fullName evidence="4">Uncharacterized protein</fullName>
    </submittedName>
</protein>
<accession>A0A8K1FMM1</accession>
<dbReference type="Gene3D" id="2.60.120.620">
    <property type="entry name" value="q2cbj1_9rhob like domain"/>
    <property type="match status" value="1"/>
</dbReference>
<evidence type="ECO:0000256" key="1">
    <source>
        <dbReference type="ARBA" id="ARBA00022737"/>
    </source>
</evidence>
<name>A0A8K1FMM1_PYTOL</name>
<dbReference type="SMART" id="SM00028">
    <property type="entry name" value="TPR"/>
    <property type="match status" value="3"/>
</dbReference>
<dbReference type="SUPFAM" id="SSF48452">
    <property type="entry name" value="TPR-like"/>
    <property type="match status" value="1"/>
</dbReference>
<reference evidence="4" key="1">
    <citation type="submission" date="2019-03" db="EMBL/GenBank/DDBJ databases">
        <title>Long read genome sequence of the mycoparasitic Pythium oligandrum ATCC 38472 isolated from sugarbeet rhizosphere.</title>
        <authorList>
            <person name="Gaulin E."/>
        </authorList>
    </citation>
    <scope>NUCLEOTIDE SEQUENCE</scope>
    <source>
        <strain evidence="4">ATCC 38472_TT</strain>
    </source>
</reference>
<dbReference type="AlphaFoldDB" id="A0A8K1FMM1"/>
<proteinExistence type="predicted"/>
<gene>
    <name evidence="4" type="ORF">Poli38472_009179</name>
</gene>
<sequence length="583" mass="65578">MSRRDVLEAGVDGVFDLDAMSERVMEIDVQASETLREKGNVAFQNKSYEMARSYYTQAIAKNPQNHLLYGNRSASSCHLKDYDRALEDAEEAITLAPKWVKGYLRKATACEGLKRWNDAMEAYKQIIVLSASDSAAETKKANTRIAQIETLVSKGAVQKGFFETSSAKAKSSIYAEKEDIVMPVVDTATGQTRLEDGDERRWRYMLKRLKDGCNKHGVNGKGERVVLDDGVFAKLRNEHDFQALIFPGIPKEQLVHAPKNILELLEDPWYEQELLSLMPKVQQKADSVLTNVKKRGAAQGDIMDAATEQMLRPQVLQEAFAREVLSMVHRINYKKHMLLATDERMMADPNAEEATWDQLSEPFLDDLLSKTPPDGSAVAGAAVLDEFMGQEWTDLLRNDVQRMHKNGLLMPTTNIHAGASTLSTETTSTSTSKIGQMRFVEKTDCEKEYPALAELLEKLHALPFEINKKRSERAQLCAQFAHCSAVHHLQAGEAQPLRLDCGVGEKDNGFKLTCVYFFSPLDKDTSLCLRTNLDVDGPVQRVQPQADRLVIFQSQRVLNEIQALADGQELFYLTFWIHGRELK</sequence>
<keyword evidence="1" id="KW-0677">Repeat</keyword>
<dbReference type="PANTHER" id="PTHR22904">
    <property type="entry name" value="TPR REPEAT CONTAINING PROTEIN"/>
    <property type="match status" value="1"/>
</dbReference>
<organism evidence="4 5">
    <name type="scientific">Pythium oligandrum</name>
    <name type="common">Mycoparasitic fungus</name>
    <dbReference type="NCBI Taxonomy" id="41045"/>
    <lineage>
        <taxon>Eukaryota</taxon>
        <taxon>Sar</taxon>
        <taxon>Stramenopiles</taxon>
        <taxon>Oomycota</taxon>
        <taxon>Peronosporomycetes</taxon>
        <taxon>Pythiales</taxon>
        <taxon>Pythiaceae</taxon>
        <taxon>Pythium</taxon>
    </lineage>
</organism>
<dbReference type="InterPro" id="IPR019734">
    <property type="entry name" value="TPR_rpt"/>
</dbReference>
<dbReference type="GO" id="GO:0051879">
    <property type="term" value="F:Hsp90 protein binding"/>
    <property type="evidence" value="ECO:0007669"/>
    <property type="project" value="TreeGrafter"/>
</dbReference>
<feature type="repeat" description="TPR" evidence="3">
    <location>
        <begin position="32"/>
        <end position="65"/>
    </location>
</feature>
<dbReference type="OrthoDB" id="2423701at2759"/>
<keyword evidence="2 3" id="KW-0802">TPR repeat</keyword>
<keyword evidence="5" id="KW-1185">Reference proteome</keyword>
<dbReference type="InterPro" id="IPR011990">
    <property type="entry name" value="TPR-like_helical_dom_sf"/>
</dbReference>
<evidence type="ECO:0000313" key="5">
    <source>
        <dbReference type="Proteomes" id="UP000794436"/>
    </source>
</evidence>
<dbReference type="PROSITE" id="PS50005">
    <property type="entry name" value="TPR"/>
    <property type="match status" value="1"/>
</dbReference>
<evidence type="ECO:0000256" key="2">
    <source>
        <dbReference type="ARBA" id="ARBA00022803"/>
    </source>
</evidence>
<dbReference type="EMBL" id="SPLM01000038">
    <property type="protein sequence ID" value="TMW65012.1"/>
    <property type="molecule type" value="Genomic_DNA"/>
</dbReference>
<dbReference type="PANTHER" id="PTHR22904:SF523">
    <property type="entry name" value="STRESS-INDUCED-PHOSPHOPROTEIN 1"/>
    <property type="match status" value="1"/>
</dbReference>
<evidence type="ECO:0000256" key="3">
    <source>
        <dbReference type="PROSITE-ProRule" id="PRU00339"/>
    </source>
</evidence>
<comment type="caution">
    <text evidence="4">The sequence shown here is derived from an EMBL/GenBank/DDBJ whole genome shotgun (WGS) entry which is preliminary data.</text>
</comment>
<dbReference type="Proteomes" id="UP000794436">
    <property type="component" value="Unassembled WGS sequence"/>
</dbReference>
<evidence type="ECO:0000313" key="4">
    <source>
        <dbReference type="EMBL" id="TMW65012.1"/>
    </source>
</evidence>